<evidence type="ECO:0000313" key="2">
    <source>
        <dbReference type="Proteomes" id="UP000183454"/>
    </source>
</evidence>
<dbReference type="EMBL" id="FNNH01000003">
    <property type="protein sequence ID" value="SDW12828.1"/>
    <property type="molecule type" value="Genomic_DNA"/>
</dbReference>
<organism evidence="1 2">
    <name type="scientific">Nitrosomonas communis</name>
    <dbReference type="NCBI Taxonomy" id="44574"/>
    <lineage>
        <taxon>Bacteria</taxon>
        <taxon>Pseudomonadati</taxon>
        <taxon>Pseudomonadota</taxon>
        <taxon>Betaproteobacteria</taxon>
        <taxon>Nitrosomonadales</taxon>
        <taxon>Nitrosomonadaceae</taxon>
        <taxon>Nitrosomonas</taxon>
    </lineage>
</organism>
<protein>
    <submittedName>
        <fullName evidence="1">Uncharacterized protein</fullName>
    </submittedName>
</protein>
<gene>
    <name evidence="1" type="ORF">SAMN05421882_100392</name>
</gene>
<proteinExistence type="predicted"/>
<dbReference type="RefSeq" id="WP_074665021.1">
    <property type="nucleotide sequence ID" value="NZ_FNNH01000003.1"/>
</dbReference>
<reference evidence="1 2" key="1">
    <citation type="submission" date="2016-10" db="EMBL/GenBank/DDBJ databases">
        <authorList>
            <person name="de Groot N.N."/>
        </authorList>
    </citation>
    <scope>NUCLEOTIDE SEQUENCE [LARGE SCALE GENOMIC DNA]</scope>
    <source>
        <strain evidence="1 2">Nm110</strain>
    </source>
</reference>
<sequence length="87" mass="9293">MKVSDSKINLQQPVVYADSDANASEIAGDGSGTAIRNIAVCDNLGVSEDGRLIYFSESFSYENALADDAIDEAIALAPNGRLWCYDT</sequence>
<dbReference type="AlphaFoldDB" id="A0A1H2R0W9"/>
<accession>A0A1H2R0W9</accession>
<dbReference type="Proteomes" id="UP000183454">
    <property type="component" value="Unassembled WGS sequence"/>
</dbReference>
<evidence type="ECO:0000313" key="1">
    <source>
        <dbReference type="EMBL" id="SDW12828.1"/>
    </source>
</evidence>
<name>A0A1H2R0W9_9PROT</name>